<keyword evidence="1" id="KW-1133">Transmembrane helix</keyword>
<gene>
    <name evidence="3" type="ORF">GCM10011273_20440</name>
</gene>
<evidence type="ECO:0000313" key="3">
    <source>
        <dbReference type="EMBL" id="GGZ33983.1"/>
    </source>
</evidence>
<name>A0A918Q5Y0_9CAUL</name>
<feature type="chain" id="PRO_5038001178" description="Lipoprotein" evidence="2">
    <location>
        <begin position="22"/>
        <end position="92"/>
    </location>
</feature>
<sequence>MTKATRLITFGAALVTALALSACMAHQPAGTPGGPAFWMGLWHGLIAPISFVISLFNDDIRMYAVPNIGRWYDFGFLLGLSIWGGGAAASKD</sequence>
<proteinExistence type="predicted"/>
<evidence type="ECO:0000313" key="4">
    <source>
        <dbReference type="Proteomes" id="UP000662572"/>
    </source>
</evidence>
<dbReference type="EMBL" id="BMZB01000002">
    <property type="protein sequence ID" value="GGZ33983.1"/>
    <property type="molecule type" value="Genomic_DNA"/>
</dbReference>
<keyword evidence="2" id="KW-0732">Signal</keyword>
<keyword evidence="1" id="KW-0472">Membrane</keyword>
<evidence type="ECO:0000256" key="1">
    <source>
        <dbReference type="SAM" id="Phobius"/>
    </source>
</evidence>
<reference evidence="3" key="1">
    <citation type="journal article" date="2014" name="Int. J. Syst. Evol. Microbiol.">
        <title>Complete genome sequence of Corynebacterium casei LMG S-19264T (=DSM 44701T), isolated from a smear-ripened cheese.</title>
        <authorList>
            <consortium name="US DOE Joint Genome Institute (JGI-PGF)"/>
            <person name="Walter F."/>
            <person name="Albersmeier A."/>
            <person name="Kalinowski J."/>
            <person name="Ruckert C."/>
        </authorList>
    </citation>
    <scope>NUCLEOTIDE SEQUENCE</scope>
    <source>
        <strain evidence="3">KCTC 32296</strain>
    </source>
</reference>
<feature type="transmembrane region" description="Helical" evidence="1">
    <location>
        <begin position="68"/>
        <end position="89"/>
    </location>
</feature>
<feature type="signal peptide" evidence="2">
    <location>
        <begin position="1"/>
        <end position="21"/>
    </location>
</feature>
<dbReference type="Proteomes" id="UP000662572">
    <property type="component" value="Unassembled WGS sequence"/>
</dbReference>
<keyword evidence="1" id="KW-0812">Transmembrane</keyword>
<keyword evidence="4" id="KW-1185">Reference proteome</keyword>
<dbReference type="RefSeq" id="WP_229807686.1">
    <property type="nucleotide sequence ID" value="NZ_BMZB01000002.1"/>
</dbReference>
<reference evidence="3" key="2">
    <citation type="submission" date="2020-09" db="EMBL/GenBank/DDBJ databases">
        <authorList>
            <person name="Sun Q."/>
            <person name="Kim S."/>
        </authorList>
    </citation>
    <scope>NUCLEOTIDE SEQUENCE</scope>
    <source>
        <strain evidence="3">KCTC 32296</strain>
    </source>
</reference>
<protein>
    <recommendedName>
        <fullName evidence="5">Lipoprotein</fullName>
    </recommendedName>
</protein>
<dbReference type="PROSITE" id="PS51257">
    <property type="entry name" value="PROKAR_LIPOPROTEIN"/>
    <property type="match status" value="1"/>
</dbReference>
<evidence type="ECO:0000256" key="2">
    <source>
        <dbReference type="SAM" id="SignalP"/>
    </source>
</evidence>
<dbReference type="AlphaFoldDB" id="A0A918Q5Y0"/>
<evidence type="ECO:0008006" key="5">
    <source>
        <dbReference type="Google" id="ProtNLM"/>
    </source>
</evidence>
<feature type="transmembrane region" description="Helical" evidence="1">
    <location>
        <begin position="35"/>
        <end position="56"/>
    </location>
</feature>
<accession>A0A918Q5Y0</accession>
<organism evidence="3 4">
    <name type="scientific">Asticcacaulis endophyticus</name>
    <dbReference type="NCBI Taxonomy" id="1395890"/>
    <lineage>
        <taxon>Bacteria</taxon>
        <taxon>Pseudomonadati</taxon>
        <taxon>Pseudomonadota</taxon>
        <taxon>Alphaproteobacteria</taxon>
        <taxon>Caulobacterales</taxon>
        <taxon>Caulobacteraceae</taxon>
        <taxon>Asticcacaulis</taxon>
    </lineage>
</organism>
<comment type="caution">
    <text evidence="3">The sequence shown here is derived from an EMBL/GenBank/DDBJ whole genome shotgun (WGS) entry which is preliminary data.</text>
</comment>